<organism evidence="7 8">
    <name type="scientific">Hypholoma sublateritium (strain FD-334 SS-4)</name>
    <dbReference type="NCBI Taxonomy" id="945553"/>
    <lineage>
        <taxon>Eukaryota</taxon>
        <taxon>Fungi</taxon>
        <taxon>Dikarya</taxon>
        <taxon>Basidiomycota</taxon>
        <taxon>Agaricomycotina</taxon>
        <taxon>Agaricomycetes</taxon>
        <taxon>Agaricomycetidae</taxon>
        <taxon>Agaricales</taxon>
        <taxon>Agaricineae</taxon>
        <taxon>Strophariaceae</taxon>
        <taxon>Hypholoma</taxon>
    </lineage>
</organism>
<dbReference type="Gene3D" id="3.90.228.10">
    <property type="match status" value="1"/>
</dbReference>
<proteinExistence type="predicted"/>
<dbReference type="Gene3D" id="3.10.110.10">
    <property type="entry name" value="Ubiquitin Conjugating Enzyme"/>
    <property type="match status" value="1"/>
</dbReference>
<keyword evidence="2" id="KW-0808">Transferase</keyword>
<dbReference type="GO" id="GO:0003950">
    <property type="term" value="F:NAD+ poly-ADP-ribosyltransferase activity"/>
    <property type="evidence" value="ECO:0007669"/>
    <property type="project" value="InterPro"/>
</dbReference>
<dbReference type="AlphaFoldDB" id="A0A0D2NU84"/>
<dbReference type="Pfam" id="PF00644">
    <property type="entry name" value="PARP"/>
    <property type="match status" value="1"/>
</dbReference>
<evidence type="ECO:0000256" key="1">
    <source>
        <dbReference type="ARBA" id="ARBA00022676"/>
    </source>
</evidence>
<dbReference type="CDD" id="cd23802">
    <property type="entry name" value="UBCc_UBE2Q"/>
    <property type="match status" value="1"/>
</dbReference>
<dbReference type="SUPFAM" id="SSF56399">
    <property type="entry name" value="ADP-ribosylation"/>
    <property type="match status" value="1"/>
</dbReference>
<dbReference type="OMA" id="LVCHCKT"/>
<dbReference type="GO" id="GO:0016779">
    <property type="term" value="F:nucleotidyltransferase activity"/>
    <property type="evidence" value="ECO:0007669"/>
    <property type="project" value="UniProtKB-KW"/>
</dbReference>
<accession>A0A0D2NU84</accession>
<dbReference type="InterPro" id="IPR016135">
    <property type="entry name" value="UBQ-conjugating_enzyme/RWD"/>
</dbReference>
<evidence type="ECO:0000256" key="4">
    <source>
        <dbReference type="ARBA" id="ARBA00023027"/>
    </source>
</evidence>
<evidence type="ECO:0000256" key="2">
    <source>
        <dbReference type="ARBA" id="ARBA00022679"/>
    </source>
</evidence>
<dbReference type="InterPro" id="IPR051838">
    <property type="entry name" value="ARTD_PARP"/>
</dbReference>
<gene>
    <name evidence="7" type="ORF">HYPSUDRAFT_41049</name>
</gene>
<reference evidence="8" key="1">
    <citation type="submission" date="2014-04" db="EMBL/GenBank/DDBJ databases">
        <title>Evolutionary Origins and Diversification of the Mycorrhizal Mutualists.</title>
        <authorList>
            <consortium name="DOE Joint Genome Institute"/>
            <consortium name="Mycorrhizal Genomics Consortium"/>
            <person name="Kohler A."/>
            <person name="Kuo A."/>
            <person name="Nagy L.G."/>
            <person name="Floudas D."/>
            <person name="Copeland A."/>
            <person name="Barry K.W."/>
            <person name="Cichocki N."/>
            <person name="Veneault-Fourrey C."/>
            <person name="LaButti K."/>
            <person name="Lindquist E.A."/>
            <person name="Lipzen A."/>
            <person name="Lundell T."/>
            <person name="Morin E."/>
            <person name="Murat C."/>
            <person name="Riley R."/>
            <person name="Ohm R."/>
            <person name="Sun H."/>
            <person name="Tunlid A."/>
            <person name="Henrissat B."/>
            <person name="Grigoriev I.V."/>
            <person name="Hibbett D.S."/>
            <person name="Martin F."/>
        </authorList>
    </citation>
    <scope>NUCLEOTIDE SEQUENCE [LARGE SCALE GENOMIC DNA]</scope>
    <source>
        <strain evidence="8">FD-334 SS-4</strain>
    </source>
</reference>
<keyword evidence="3" id="KW-0548">Nucleotidyltransferase</keyword>
<evidence type="ECO:0000313" key="7">
    <source>
        <dbReference type="EMBL" id="KJA22429.1"/>
    </source>
</evidence>
<evidence type="ECO:0000313" key="8">
    <source>
        <dbReference type="Proteomes" id="UP000054270"/>
    </source>
</evidence>
<dbReference type="InterPro" id="IPR000608">
    <property type="entry name" value="UBC"/>
</dbReference>
<dbReference type="Pfam" id="PF00179">
    <property type="entry name" value="UQ_con"/>
    <property type="match status" value="1"/>
</dbReference>
<dbReference type="SMART" id="SM00212">
    <property type="entry name" value="UBCc"/>
    <property type="match status" value="1"/>
</dbReference>
<evidence type="ECO:0000259" key="6">
    <source>
        <dbReference type="PROSITE" id="PS50127"/>
    </source>
</evidence>
<keyword evidence="8" id="KW-1185">Reference proteome</keyword>
<dbReference type="PANTHER" id="PTHR21328">
    <property type="entry name" value="POLY ADP-RIBOSE POLYMERASE FAMILY, MEMBER PARP"/>
    <property type="match status" value="1"/>
</dbReference>
<dbReference type="OrthoDB" id="109543at2759"/>
<evidence type="ECO:0000256" key="3">
    <source>
        <dbReference type="ARBA" id="ARBA00022695"/>
    </source>
</evidence>
<dbReference type="STRING" id="945553.A0A0D2NU84"/>
<dbReference type="EMBL" id="KN817550">
    <property type="protein sequence ID" value="KJA22429.1"/>
    <property type="molecule type" value="Genomic_DNA"/>
</dbReference>
<protein>
    <recommendedName>
        <fullName evidence="6">UBC core domain-containing protein</fullName>
    </recommendedName>
</protein>
<evidence type="ECO:0000256" key="5">
    <source>
        <dbReference type="SAM" id="MobiDB-lite"/>
    </source>
</evidence>
<keyword evidence="4" id="KW-0520">NAD</keyword>
<dbReference type="PROSITE" id="PS50127">
    <property type="entry name" value="UBC_2"/>
    <property type="match status" value="1"/>
</dbReference>
<dbReference type="SUPFAM" id="SSF54495">
    <property type="entry name" value="UBC-like"/>
    <property type="match status" value="1"/>
</dbReference>
<name>A0A0D2NU84_HYPSF</name>
<feature type="region of interest" description="Disordered" evidence="5">
    <location>
        <begin position="131"/>
        <end position="153"/>
    </location>
</feature>
<sequence>MGGPDYDPNRNAHLKGRRRFNADLSDIQEASLLGFFLHGLKLQRAAAGDDEGSLEIIIADSSLKPVLAANLLVSDTSEYPSSHSLFCYSPDSYLSAKLQQLIDDIAEEPPRPLGETVCELMASIARIAGQAPPKAMEASSSEESDGESESYDAYEDYDDLGGVHPEQNSVMSKLQEDFVDIVATEYRPGFIRIGGNDFVISISLPVITLADSIPPRALMAWDRRLLASSQHLTLLIGGFHALYPALENDATYTSPAQRLGVSLAFKVGLSQKYKPGSEQVQNIIRKHGLILQDAEDELRIQAELAAQKAKLFDPETDESDDEQMKEVVEEPEMEVVDPDGFDRFSLSNSLESLMDQSFLRLVQLRKKFALGWAGAELLDSKIERSQKKDDDIFAVAEEALRKADTEERILGRTTKLPRDPLIGVNASQPFNLPLTAFCYLVRRLALCTRYCIVCHNKLQSDFEALKPYVCDSKLCSYQYYFLNRGPSLEYEIQHNPKTVDLLVSLAYISASDGAMEDPLPLGLGLRVPPPSTIVLPIPPAPHPNVLIRPYVPTQPVVEQPTPPIALGTDGLCEFDELNLVQMRGCIARLIHSLPSVDEMKKHLERKVNAGKYKPKLKDMNPNILPAAWTILRWCVASCTAHIEAIEFGEELIKGLDANWTQFRLTVGAPDAEAKFRQALKEETKIGSNIAEYPVIYAFHGSPLRNWHSIIRHGLWYKDIAHGRAFGNGVYLAKDANTSSSYYAASARSSWQKSMSSPVNCMALAEVINQPTKFVSSNPHYVIKDTHWIMCRYLLVRGGNTAETPSADVKGKMLQARDAKKTSVPFVRLDPQHPTAIGGKVIEIPDPAYQIETLLSARKADYVHQEPDKEDMAIFELDVSKASASQTNHYGLDDDDDYIVTAAPVPSKGKTKAKPKDDWKSNSEYLANVVENLMLPPFQSSPSASMAIQRELKAMLREQETAPNLRDLGWYVPPELIGDNLYQWIVEVHSLDHDLPLAKDMKAQNLNSIIFEIRFPPTFPNSPPFFRIITPRFLPFIQGGGGHVTGGGSICMDLLTSDGWLPSYSIAAVLMQIRLALSNLDPKPARLAHDWNRPYGVAESLAGYKRAAATHHWTLPEGIDRLVR</sequence>
<keyword evidence="1" id="KW-0328">Glycosyltransferase</keyword>
<dbReference type="InterPro" id="IPR012317">
    <property type="entry name" value="Poly(ADP-ribose)pol_cat_dom"/>
</dbReference>
<dbReference type="Proteomes" id="UP000054270">
    <property type="component" value="Unassembled WGS sequence"/>
</dbReference>
<feature type="compositionally biased region" description="Acidic residues" evidence="5">
    <location>
        <begin position="140"/>
        <end position="153"/>
    </location>
</feature>
<feature type="domain" description="UBC core" evidence="6">
    <location>
        <begin position="942"/>
        <end position="1123"/>
    </location>
</feature>